<sequence>MLRLTIESFNTGDPHMFSCDNPVQRIKRQTPTCVDQWPGPMTSKRLYYHPNGLTWLLDRYGKTALVEKRHKSKHNNNTVAVYVRSGDISHASSAFEGTIATRSIWL</sequence>
<gene>
    <name evidence="1" type="ORF">GOCE00092_LOCUS14336</name>
</gene>
<proteinExistence type="predicted"/>
<protein>
    <submittedName>
        <fullName evidence="1">Uncharacterized protein</fullName>
    </submittedName>
</protein>
<dbReference type="EMBL" id="HBGK01027668">
    <property type="protein sequence ID" value="CAD9285718.1"/>
    <property type="molecule type" value="Transcribed_RNA"/>
</dbReference>
<accession>A0A7S1V4G5</accession>
<organism evidence="1">
    <name type="scientific">Grammatophora oceanica</name>
    <dbReference type="NCBI Taxonomy" id="210454"/>
    <lineage>
        <taxon>Eukaryota</taxon>
        <taxon>Sar</taxon>
        <taxon>Stramenopiles</taxon>
        <taxon>Ochrophyta</taxon>
        <taxon>Bacillariophyta</taxon>
        <taxon>Fragilariophyceae</taxon>
        <taxon>Fragilariophycidae</taxon>
        <taxon>Rhabdonematales</taxon>
        <taxon>Grammatophoraceae</taxon>
        <taxon>Grammatophora</taxon>
    </lineage>
</organism>
<dbReference type="AlphaFoldDB" id="A0A7S1V4G5"/>
<evidence type="ECO:0000313" key="1">
    <source>
        <dbReference type="EMBL" id="CAD9285718.1"/>
    </source>
</evidence>
<reference evidence="1" key="1">
    <citation type="submission" date="2021-01" db="EMBL/GenBank/DDBJ databases">
        <authorList>
            <person name="Corre E."/>
            <person name="Pelletier E."/>
            <person name="Niang G."/>
            <person name="Scheremetjew M."/>
            <person name="Finn R."/>
            <person name="Kale V."/>
            <person name="Holt S."/>
            <person name="Cochrane G."/>
            <person name="Meng A."/>
            <person name="Brown T."/>
            <person name="Cohen L."/>
        </authorList>
    </citation>
    <scope>NUCLEOTIDE SEQUENCE</scope>
    <source>
        <strain evidence="1">CCMP 410</strain>
    </source>
</reference>
<name>A0A7S1V4G5_9STRA</name>